<evidence type="ECO:0000313" key="2">
    <source>
        <dbReference type="Proteomes" id="UP001055879"/>
    </source>
</evidence>
<dbReference type="Proteomes" id="UP001055879">
    <property type="component" value="Linkage Group LG15"/>
</dbReference>
<comment type="caution">
    <text evidence="1">The sequence shown here is derived from an EMBL/GenBank/DDBJ whole genome shotgun (WGS) entry which is preliminary data.</text>
</comment>
<reference evidence="1 2" key="2">
    <citation type="journal article" date="2022" name="Mol. Ecol. Resour.">
        <title>The genomes of chicory, endive, great burdock and yacon provide insights into Asteraceae paleo-polyploidization history and plant inulin production.</title>
        <authorList>
            <person name="Fan W."/>
            <person name="Wang S."/>
            <person name="Wang H."/>
            <person name="Wang A."/>
            <person name="Jiang F."/>
            <person name="Liu H."/>
            <person name="Zhao H."/>
            <person name="Xu D."/>
            <person name="Zhang Y."/>
        </authorList>
    </citation>
    <scope>NUCLEOTIDE SEQUENCE [LARGE SCALE GENOMIC DNA]</scope>
    <source>
        <strain evidence="2">cv. Niubang</strain>
    </source>
</reference>
<accession>A0ACB8XTS6</accession>
<organism evidence="1 2">
    <name type="scientific">Arctium lappa</name>
    <name type="common">Greater burdock</name>
    <name type="synonym">Lappa major</name>
    <dbReference type="NCBI Taxonomy" id="4217"/>
    <lineage>
        <taxon>Eukaryota</taxon>
        <taxon>Viridiplantae</taxon>
        <taxon>Streptophyta</taxon>
        <taxon>Embryophyta</taxon>
        <taxon>Tracheophyta</taxon>
        <taxon>Spermatophyta</taxon>
        <taxon>Magnoliopsida</taxon>
        <taxon>eudicotyledons</taxon>
        <taxon>Gunneridae</taxon>
        <taxon>Pentapetalae</taxon>
        <taxon>asterids</taxon>
        <taxon>campanulids</taxon>
        <taxon>Asterales</taxon>
        <taxon>Asteraceae</taxon>
        <taxon>Carduoideae</taxon>
        <taxon>Cardueae</taxon>
        <taxon>Arctiinae</taxon>
        <taxon>Arctium</taxon>
    </lineage>
</organism>
<keyword evidence="2" id="KW-1185">Reference proteome</keyword>
<sequence>MSNLRVICRPHHAVYSSITCCCNRARCRPRSVVRVSNRIRNPKPRLSSSRSSVFSPGIESSDVLKTESLWAGFSNHHQRRMLVRAVNWTDEKSPYDTLELEGDANEDEIKLAYRRLAKFYHPDVYDGRVSLEEGETAEARFIKIQAAYELLIDGEERRKYDMENRVNPMKASQAWMEWLMKKRKAFDQRGDMAIAAWAEQQQQELNIRVRRLSRSKIDPDEERRILAKEKKASMENFNNTLKRHTLVLRKRDLMRKKAEEEKKKLIISKLLAAEGLELASDDDDASS</sequence>
<proteinExistence type="predicted"/>
<evidence type="ECO:0000313" key="1">
    <source>
        <dbReference type="EMBL" id="KAI3672393.1"/>
    </source>
</evidence>
<dbReference type="EMBL" id="CM042061">
    <property type="protein sequence ID" value="KAI3672393.1"/>
    <property type="molecule type" value="Genomic_DNA"/>
</dbReference>
<gene>
    <name evidence="1" type="ORF">L6452_38479</name>
</gene>
<name>A0ACB8XTS6_ARCLA</name>
<protein>
    <submittedName>
        <fullName evidence="1">Uncharacterized protein</fullName>
    </submittedName>
</protein>
<reference evidence="2" key="1">
    <citation type="journal article" date="2022" name="Mol. Ecol. Resour.">
        <title>The genomes of chicory, endive, great burdock and yacon provide insights into Asteraceae palaeo-polyploidization history and plant inulin production.</title>
        <authorList>
            <person name="Fan W."/>
            <person name="Wang S."/>
            <person name="Wang H."/>
            <person name="Wang A."/>
            <person name="Jiang F."/>
            <person name="Liu H."/>
            <person name="Zhao H."/>
            <person name="Xu D."/>
            <person name="Zhang Y."/>
        </authorList>
    </citation>
    <scope>NUCLEOTIDE SEQUENCE [LARGE SCALE GENOMIC DNA]</scope>
    <source>
        <strain evidence="2">cv. Niubang</strain>
    </source>
</reference>